<reference evidence="2 3" key="1">
    <citation type="journal article" date="2017" name="Nature">
        <title>The Apostasia genome and the evolution of orchids.</title>
        <authorList>
            <person name="Zhang G.Q."/>
            <person name="Liu K.W."/>
            <person name="Li Z."/>
            <person name="Lohaus R."/>
            <person name="Hsiao Y.Y."/>
            <person name="Niu S.C."/>
            <person name="Wang J.Y."/>
            <person name="Lin Y.C."/>
            <person name="Xu Q."/>
            <person name="Chen L.J."/>
            <person name="Yoshida K."/>
            <person name="Fujiwara S."/>
            <person name="Wang Z.W."/>
            <person name="Zhang Y.Q."/>
            <person name="Mitsuda N."/>
            <person name="Wang M."/>
            <person name="Liu G.H."/>
            <person name="Pecoraro L."/>
            <person name="Huang H.X."/>
            <person name="Xiao X.J."/>
            <person name="Lin M."/>
            <person name="Wu X.Y."/>
            <person name="Wu W.L."/>
            <person name="Chen Y.Y."/>
            <person name="Chang S.B."/>
            <person name="Sakamoto S."/>
            <person name="Ohme-Takagi M."/>
            <person name="Yagi M."/>
            <person name="Zeng S.J."/>
            <person name="Shen C.Y."/>
            <person name="Yeh C.M."/>
            <person name="Luo Y.B."/>
            <person name="Tsai W.C."/>
            <person name="Van de Peer Y."/>
            <person name="Liu Z.J."/>
        </authorList>
    </citation>
    <scope>NUCLEOTIDE SEQUENCE [LARGE SCALE GENOMIC DNA]</scope>
    <source>
        <strain evidence="3">cv. Shenzhen</strain>
        <tissue evidence="2">Stem</tissue>
    </source>
</reference>
<feature type="chain" id="PRO_5014144295" evidence="1">
    <location>
        <begin position="25"/>
        <end position="147"/>
    </location>
</feature>
<dbReference type="EMBL" id="KZ451908">
    <property type="protein sequence ID" value="PKA63352.1"/>
    <property type="molecule type" value="Genomic_DNA"/>
</dbReference>
<keyword evidence="1" id="KW-0732">Signal</keyword>
<dbReference type="AlphaFoldDB" id="A0A2I0B6D8"/>
<sequence length="147" mass="16421">MAFSCHHLLLLLLLLLQFLVVFHCATTAVSATPWSAIDAAGEHAAIARDVAVLWVNSRLQQRGLSFSDAVVLSASFRREDPFFYYFVMLWVNLRQKNPDGHDTIVGKFAFFVVSMPILGSGHGFGYTSDWVRFLRETNAPRVGHGHA</sequence>
<feature type="signal peptide" evidence="1">
    <location>
        <begin position="1"/>
        <end position="24"/>
    </location>
</feature>
<proteinExistence type="predicted"/>
<evidence type="ECO:0000313" key="2">
    <source>
        <dbReference type="EMBL" id="PKA63352.1"/>
    </source>
</evidence>
<keyword evidence="3" id="KW-1185">Reference proteome</keyword>
<evidence type="ECO:0000313" key="3">
    <source>
        <dbReference type="Proteomes" id="UP000236161"/>
    </source>
</evidence>
<name>A0A2I0B6D8_9ASPA</name>
<protein>
    <submittedName>
        <fullName evidence="2">Uncharacterized protein</fullName>
    </submittedName>
</protein>
<accession>A0A2I0B6D8</accession>
<evidence type="ECO:0000256" key="1">
    <source>
        <dbReference type="SAM" id="SignalP"/>
    </source>
</evidence>
<gene>
    <name evidence="2" type="ORF">AXF42_Ash005247</name>
</gene>
<organism evidence="2 3">
    <name type="scientific">Apostasia shenzhenica</name>
    <dbReference type="NCBI Taxonomy" id="1088818"/>
    <lineage>
        <taxon>Eukaryota</taxon>
        <taxon>Viridiplantae</taxon>
        <taxon>Streptophyta</taxon>
        <taxon>Embryophyta</taxon>
        <taxon>Tracheophyta</taxon>
        <taxon>Spermatophyta</taxon>
        <taxon>Magnoliopsida</taxon>
        <taxon>Liliopsida</taxon>
        <taxon>Asparagales</taxon>
        <taxon>Orchidaceae</taxon>
        <taxon>Apostasioideae</taxon>
        <taxon>Apostasia</taxon>
    </lineage>
</organism>
<dbReference type="Proteomes" id="UP000236161">
    <property type="component" value="Unassembled WGS sequence"/>
</dbReference>